<comment type="function">
    <text evidence="2">Involved in regulation of actin and microtubule organization. Part of a WAVE complex that activates the Arp2/3 complex.</text>
</comment>
<protein>
    <recommendedName>
        <fullName evidence="5">Protein ABIL5</fullName>
    </recommendedName>
</protein>
<dbReference type="Gene3D" id="6.10.140.1620">
    <property type="match status" value="1"/>
</dbReference>
<dbReference type="AlphaFoldDB" id="B9RKN8"/>
<sequence>MQIARASPCKNSENESENVMRFDKSLQELRDLRSQLHYAADYCESTFLNAKEKKMVVDSTKEYVCRAVVAVVDHLGCVSANLNRSISNTNEFSEAELRIDTLKQRLLSCEKYAHKVALTRVRWHPNMPKFHRRYLSKPIISVGKSNEDVKKMEPSSVACENIIDKRGFEAADLPLFLYTCTQKSSFSRNSSTKTIDKDDSSSALVLPVRDGVSILSKDLNPTFHFQDHALCQRFSTEEVEKENVLLEIKPSYAYIYKVHML</sequence>
<comment type="similarity">
    <text evidence="1">Belongs to the ABI family.</text>
</comment>
<evidence type="ECO:0008006" key="5">
    <source>
        <dbReference type="Google" id="ProtNLM"/>
    </source>
</evidence>
<accession>B9RKN8</accession>
<gene>
    <name evidence="3" type="ORF">RCOM_1052250</name>
</gene>
<dbReference type="eggNOG" id="ENOG502RYI5">
    <property type="taxonomic scope" value="Eukaryota"/>
</dbReference>
<dbReference type="Proteomes" id="UP000008311">
    <property type="component" value="Unassembled WGS sequence"/>
</dbReference>
<proteinExistence type="inferred from homology"/>
<dbReference type="InterPro" id="IPR028457">
    <property type="entry name" value="ABI"/>
</dbReference>
<organism evidence="3 4">
    <name type="scientific">Ricinus communis</name>
    <name type="common">Castor bean</name>
    <dbReference type="NCBI Taxonomy" id="3988"/>
    <lineage>
        <taxon>Eukaryota</taxon>
        <taxon>Viridiplantae</taxon>
        <taxon>Streptophyta</taxon>
        <taxon>Embryophyta</taxon>
        <taxon>Tracheophyta</taxon>
        <taxon>Spermatophyta</taxon>
        <taxon>Magnoliopsida</taxon>
        <taxon>eudicotyledons</taxon>
        <taxon>Gunneridae</taxon>
        <taxon>Pentapetalae</taxon>
        <taxon>rosids</taxon>
        <taxon>fabids</taxon>
        <taxon>Malpighiales</taxon>
        <taxon>Euphorbiaceae</taxon>
        <taxon>Acalyphoideae</taxon>
        <taxon>Acalypheae</taxon>
        <taxon>Ricinus</taxon>
    </lineage>
</organism>
<evidence type="ECO:0000256" key="1">
    <source>
        <dbReference type="ARBA" id="ARBA00010020"/>
    </source>
</evidence>
<dbReference type="PANTHER" id="PTHR10460">
    <property type="entry name" value="ABL INTERACTOR FAMILY MEMBER"/>
    <property type="match status" value="1"/>
</dbReference>
<keyword evidence="4" id="KW-1185">Reference proteome</keyword>
<dbReference type="EMBL" id="EQ973784">
    <property type="protein sequence ID" value="EEF48236.1"/>
    <property type="molecule type" value="Genomic_DNA"/>
</dbReference>
<dbReference type="STRING" id="3988.B9RKN8"/>
<dbReference type="InParanoid" id="B9RKN8"/>
<evidence type="ECO:0000313" key="3">
    <source>
        <dbReference type="EMBL" id="EEF48236.1"/>
    </source>
</evidence>
<reference evidence="4" key="1">
    <citation type="journal article" date="2010" name="Nat. Biotechnol.">
        <title>Draft genome sequence of the oilseed species Ricinus communis.</title>
        <authorList>
            <person name="Chan A.P."/>
            <person name="Crabtree J."/>
            <person name="Zhao Q."/>
            <person name="Lorenzi H."/>
            <person name="Orvis J."/>
            <person name="Puiu D."/>
            <person name="Melake-Berhan A."/>
            <person name="Jones K.M."/>
            <person name="Redman J."/>
            <person name="Chen G."/>
            <person name="Cahoon E.B."/>
            <person name="Gedil M."/>
            <person name="Stanke M."/>
            <person name="Haas B.J."/>
            <person name="Wortman J.R."/>
            <person name="Fraser-Liggett C.M."/>
            <person name="Ravel J."/>
            <person name="Rabinowicz P.D."/>
        </authorList>
    </citation>
    <scope>NUCLEOTIDE SEQUENCE [LARGE SCALE GENOMIC DNA]</scope>
    <source>
        <strain evidence="4">cv. Hale</strain>
    </source>
</reference>
<name>B9RKN8_RICCO</name>
<evidence type="ECO:0000313" key="4">
    <source>
        <dbReference type="Proteomes" id="UP000008311"/>
    </source>
</evidence>
<dbReference type="PANTHER" id="PTHR10460:SF11">
    <property type="entry name" value="PROTEIN ABIL5-RELATED"/>
    <property type="match status" value="1"/>
</dbReference>
<evidence type="ECO:0000256" key="2">
    <source>
        <dbReference type="ARBA" id="ARBA00025223"/>
    </source>
</evidence>